<protein>
    <submittedName>
        <fullName evidence="2">Uncharacterized protein</fullName>
    </submittedName>
</protein>
<evidence type="ECO:0000256" key="1">
    <source>
        <dbReference type="SAM" id="Phobius"/>
    </source>
</evidence>
<dbReference type="AlphaFoldDB" id="A0A6I4MRM0"/>
<keyword evidence="1" id="KW-1133">Transmembrane helix</keyword>
<keyword evidence="1" id="KW-0472">Membrane</keyword>
<dbReference type="RefSeq" id="WP_151599305.1">
    <property type="nucleotide sequence ID" value="NZ_WBMS02000054.1"/>
</dbReference>
<feature type="transmembrane region" description="Helical" evidence="1">
    <location>
        <begin position="34"/>
        <end position="53"/>
    </location>
</feature>
<gene>
    <name evidence="2" type="ORF">F8568_041020</name>
</gene>
<keyword evidence="1" id="KW-0812">Transmembrane</keyword>
<evidence type="ECO:0000313" key="3">
    <source>
        <dbReference type="Proteomes" id="UP000462055"/>
    </source>
</evidence>
<accession>A0A6I4MRM0</accession>
<dbReference type="EMBL" id="WBMS02000054">
    <property type="protein sequence ID" value="MWA06624.1"/>
    <property type="molecule type" value="Genomic_DNA"/>
</dbReference>
<dbReference type="Proteomes" id="UP000462055">
    <property type="component" value="Unassembled WGS sequence"/>
</dbReference>
<comment type="caution">
    <text evidence="2">The sequence shown here is derived from an EMBL/GenBank/DDBJ whole genome shotgun (WGS) entry which is preliminary data.</text>
</comment>
<reference evidence="2" key="1">
    <citation type="submission" date="2019-12" db="EMBL/GenBank/DDBJ databases">
        <title>Actinomadura physcomitrii sp. nov., a novel actinomycete isolated from moss [Physcomitrium sphaericum (Ludw) Fuernr].</title>
        <authorList>
            <person name="Zhuang X."/>
        </authorList>
    </citation>
    <scope>NUCLEOTIDE SEQUENCE [LARGE SCALE GENOMIC DNA]</scope>
    <source>
        <strain evidence="2">LD22</strain>
    </source>
</reference>
<organism evidence="2 3">
    <name type="scientific">Actinomadura physcomitrii</name>
    <dbReference type="NCBI Taxonomy" id="2650748"/>
    <lineage>
        <taxon>Bacteria</taxon>
        <taxon>Bacillati</taxon>
        <taxon>Actinomycetota</taxon>
        <taxon>Actinomycetes</taxon>
        <taxon>Streptosporangiales</taxon>
        <taxon>Thermomonosporaceae</taxon>
        <taxon>Actinomadura</taxon>
    </lineage>
</organism>
<sequence length="85" mass="8560">MIMRRGWRLAWVGWGCVAAGTVFGLASVCYLYFAGLAAAAGLAGGGALLVCASRREGPPAAGFAIAGLLVMAILLPLPGLLSRIG</sequence>
<proteinExistence type="predicted"/>
<feature type="transmembrane region" description="Helical" evidence="1">
    <location>
        <begin position="60"/>
        <end position="81"/>
    </location>
</feature>
<name>A0A6I4MRM0_9ACTN</name>
<keyword evidence="3" id="KW-1185">Reference proteome</keyword>
<evidence type="ECO:0000313" key="2">
    <source>
        <dbReference type="EMBL" id="MWA06624.1"/>
    </source>
</evidence>